<keyword evidence="5" id="KW-0539">Nucleus</keyword>
<evidence type="ECO:0000256" key="6">
    <source>
        <dbReference type="SAM" id="MobiDB-lite"/>
    </source>
</evidence>
<dbReference type="GO" id="GO:0006357">
    <property type="term" value="P:regulation of transcription by RNA polymerase II"/>
    <property type="evidence" value="ECO:0007669"/>
    <property type="project" value="InterPro"/>
</dbReference>
<evidence type="ECO:0000256" key="3">
    <source>
        <dbReference type="ARBA" id="ARBA00023015"/>
    </source>
</evidence>
<dbReference type="SUPFAM" id="SSF140864">
    <property type="entry name" value="TROVE domain-like"/>
    <property type="match status" value="1"/>
</dbReference>
<evidence type="ECO:0000256" key="4">
    <source>
        <dbReference type="ARBA" id="ARBA00023163"/>
    </source>
</evidence>
<evidence type="ECO:0000256" key="2">
    <source>
        <dbReference type="ARBA" id="ARBA00005942"/>
    </source>
</evidence>
<dbReference type="InterPro" id="IPR037214">
    <property type="entry name" value="TROVE_dom_sf"/>
</dbReference>
<accession>A0A2S6BWY7</accession>
<comment type="subcellular location">
    <subcellularLocation>
        <location evidence="1">Nucleus</location>
    </subcellularLocation>
</comment>
<dbReference type="AlphaFoldDB" id="A0A2S6BWY7"/>
<sequence>MDSSLRSAKGMQNEIDRLQSNLLRRFTNLVALAKVKSTDRGVSATAQYQLQAETAALIRGAEEVQTLIRQMQEMWLFGQLNTLGESKIQQETDENARAVAGLLRELTEKGFGEGEGEVNGVNGTNGTGGRHEG</sequence>
<dbReference type="InterPro" id="IPR009332">
    <property type="entry name" value="Med22"/>
</dbReference>
<organism evidence="7 8">
    <name type="scientific">Cercospora berteroae</name>
    <dbReference type="NCBI Taxonomy" id="357750"/>
    <lineage>
        <taxon>Eukaryota</taxon>
        <taxon>Fungi</taxon>
        <taxon>Dikarya</taxon>
        <taxon>Ascomycota</taxon>
        <taxon>Pezizomycotina</taxon>
        <taxon>Dothideomycetes</taxon>
        <taxon>Dothideomycetidae</taxon>
        <taxon>Mycosphaerellales</taxon>
        <taxon>Mycosphaerellaceae</taxon>
        <taxon>Cercospora</taxon>
    </lineage>
</organism>
<dbReference type="Proteomes" id="UP000237631">
    <property type="component" value="Unassembled WGS sequence"/>
</dbReference>
<evidence type="ECO:0000313" key="7">
    <source>
        <dbReference type="EMBL" id="PPJ52014.1"/>
    </source>
</evidence>
<dbReference type="GO" id="GO:0003712">
    <property type="term" value="F:transcription coregulator activity"/>
    <property type="evidence" value="ECO:0007669"/>
    <property type="project" value="InterPro"/>
</dbReference>
<dbReference type="EMBL" id="PNEN01001726">
    <property type="protein sequence ID" value="PPJ52014.1"/>
    <property type="molecule type" value="Genomic_DNA"/>
</dbReference>
<dbReference type="STRING" id="357750.A0A2S6BWY7"/>
<dbReference type="GO" id="GO:0016592">
    <property type="term" value="C:mediator complex"/>
    <property type="evidence" value="ECO:0007669"/>
    <property type="project" value="InterPro"/>
</dbReference>
<feature type="region of interest" description="Disordered" evidence="6">
    <location>
        <begin position="112"/>
        <end position="133"/>
    </location>
</feature>
<reference evidence="8" key="1">
    <citation type="journal article" date="2017" name="bioRxiv">
        <title>Conservation of a gene cluster reveals novel cercosporin biosynthetic mechanisms and extends production to the genus Colletotrichum.</title>
        <authorList>
            <person name="de Jonge R."/>
            <person name="Ebert M.K."/>
            <person name="Huitt-Roehl C.R."/>
            <person name="Pal P."/>
            <person name="Suttle J.C."/>
            <person name="Spanner R.E."/>
            <person name="Neubauer J.D."/>
            <person name="Jurick W.M.II."/>
            <person name="Stott K.A."/>
            <person name="Secor G.A."/>
            <person name="Thomma B.P.H.J."/>
            <person name="Van de Peer Y."/>
            <person name="Townsend C.A."/>
            <person name="Bolton M.D."/>
        </authorList>
    </citation>
    <scope>NUCLEOTIDE SEQUENCE [LARGE SCALE GENOMIC DNA]</scope>
    <source>
        <strain evidence="8">CBS538.71</strain>
    </source>
</reference>
<dbReference type="Pfam" id="PF06179">
    <property type="entry name" value="Med22"/>
    <property type="match status" value="1"/>
</dbReference>
<feature type="compositionally biased region" description="Gly residues" evidence="6">
    <location>
        <begin position="123"/>
        <end position="133"/>
    </location>
</feature>
<evidence type="ECO:0000313" key="8">
    <source>
        <dbReference type="Proteomes" id="UP000237631"/>
    </source>
</evidence>
<comment type="similarity">
    <text evidence="2">Belongs to the Mediator complex subunit 22 family.</text>
</comment>
<evidence type="ECO:0008006" key="9">
    <source>
        <dbReference type="Google" id="ProtNLM"/>
    </source>
</evidence>
<protein>
    <recommendedName>
        <fullName evidence="9">Mediator of RNA polymerase II transcription subunit 22</fullName>
    </recommendedName>
</protein>
<evidence type="ECO:0000256" key="5">
    <source>
        <dbReference type="ARBA" id="ARBA00023242"/>
    </source>
</evidence>
<gene>
    <name evidence="7" type="ORF">CBER1_09632</name>
</gene>
<dbReference type="OrthoDB" id="203279at2759"/>
<name>A0A2S6BWY7_9PEZI</name>
<keyword evidence="3" id="KW-0805">Transcription regulation</keyword>
<evidence type="ECO:0000256" key="1">
    <source>
        <dbReference type="ARBA" id="ARBA00004123"/>
    </source>
</evidence>
<keyword evidence="4" id="KW-0804">Transcription</keyword>
<proteinExistence type="inferred from homology"/>
<comment type="caution">
    <text evidence="7">The sequence shown here is derived from an EMBL/GenBank/DDBJ whole genome shotgun (WGS) entry which is preliminary data.</text>
</comment>
<keyword evidence="8" id="KW-1185">Reference proteome</keyword>